<dbReference type="InterPro" id="IPR026444">
    <property type="entry name" value="Secre_tail"/>
</dbReference>
<dbReference type="Pfam" id="PF02368">
    <property type="entry name" value="Big_2"/>
    <property type="match status" value="1"/>
</dbReference>
<feature type="chain" id="PRO_5017653666" evidence="9">
    <location>
        <begin position="24"/>
        <end position="1329"/>
    </location>
</feature>
<name>A0A3D9L1Z3_MARFU</name>
<evidence type="ECO:0000256" key="7">
    <source>
        <dbReference type="ARBA" id="ARBA00022837"/>
    </source>
</evidence>
<dbReference type="InterPro" id="IPR003343">
    <property type="entry name" value="Big_2"/>
</dbReference>
<dbReference type="SUPFAM" id="SSF49373">
    <property type="entry name" value="Invasin/intimin cell-adhesion fragments"/>
    <property type="match status" value="3"/>
</dbReference>
<evidence type="ECO:0000256" key="1">
    <source>
        <dbReference type="ARBA" id="ARBA00002219"/>
    </source>
</evidence>
<comment type="function">
    <text evidence="1">Acts as a defensive agent. Recognizes blood group fucosylated oligosaccharides including A, B, H and Lewis B-type antigens. Does not recognize Lewis A antigen and has low affinity for monovalent haptens.</text>
</comment>
<evidence type="ECO:0000256" key="2">
    <source>
        <dbReference type="ARBA" id="ARBA00010147"/>
    </source>
</evidence>
<dbReference type="Pfam" id="PF03422">
    <property type="entry name" value="CBM_6"/>
    <property type="match status" value="1"/>
</dbReference>
<dbReference type="SMART" id="SM00607">
    <property type="entry name" value="FTP"/>
    <property type="match status" value="1"/>
</dbReference>
<dbReference type="InterPro" id="IPR051941">
    <property type="entry name" value="BG_Antigen-Binding_Lectin"/>
</dbReference>
<dbReference type="SMART" id="SM00635">
    <property type="entry name" value="BID_2"/>
    <property type="match status" value="3"/>
</dbReference>
<comment type="caution">
    <text evidence="11">The sequence shown here is derived from an EMBL/GenBank/DDBJ whole genome shotgun (WGS) entry which is preliminary data.</text>
</comment>
<keyword evidence="4" id="KW-0479">Metal-binding</keyword>
<evidence type="ECO:0000256" key="8">
    <source>
        <dbReference type="ARBA" id="ARBA00023157"/>
    </source>
</evidence>
<dbReference type="InterPro" id="IPR008964">
    <property type="entry name" value="Invasin/intimin_cell_adhesion"/>
</dbReference>
<dbReference type="InterPro" id="IPR005084">
    <property type="entry name" value="CBM6"/>
</dbReference>
<keyword evidence="6" id="KW-0430">Lectin</keyword>
<feature type="signal peptide" evidence="9">
    <location>
        <begin position="1"/>
        <end position="23"/>
    </location>
</feature>
<dbReference type="EMBL" id="QREG01000010">
    <property type="protein sequence ID" value="RED98372.1"/>
    <property type="molecule type" value="Genomic_DNA"/>
</dbReference>
<dbReference type="InterPro" id="IPR011050">
    <property type="entry name" value="Pectin_lyase_fold/virulence"/>
</dbReference>
<evidence type="ECO:0000313" key="11">
    <source>
        <dbReference type="EMBL" id="RED98372.1"/>
    </source>
</evidence>
<dbReference type="Pfam" id="PF22633">
    <property type="entry name" value="F5_F8_type_C_2"/>
    <property type="match status" value="1"/>
</dbReference>
<dbReference type="GO" id="GO:0046872">
    <property type="term" value="F:metal ion binding"/>
    <property type="evidence" value="ECO:0007669"/>
    <property type="project" value="UniProtKB-KW"/>
</dbReference>
<keyword evidence="7" id="KW-0106">Calcium</keyword>
<dbReference type="GO" id="GO:0042806">
    <property type="term" value="F:fucose binding"/>
    <property type="evidence" value="ECO:0007669"/>
    <property type="project" value="UniProtKB-ARBA"/>
</dbReference>
<gene>
    <name evidence="11" type="ORF">C7460_11042</name>
</gene>
<dbReference type="Gene3D" id="2.60.120.260">
    <property type="entry name" value="Galactose-binding domain-like"/>
    <property type="match status" value="2"/>
</dbReference>
<dbReference type="Gene3D" id="2.60.40.1080">
    <property type="match status" value="5"/>
</dbReference>
<keyword evidence="5 9" id="KW-0732">Signal</keyword>
<dbReference type="SUPFAM" id="SSF51126">
    <property type="entry name" value="Pectin lyase-like"/>
    <property type="match status" value="1"/>
</dbReference>
<dbReference type="SUPFAM" id="SSF49785">
    <property type="entry name" value="Galactose-binding domain-like"/>
    <property type="match status" value="2"/>
</dbReference>
<evidence type="ECO:0000256" key="4">
    <source>
        <dbReference type="ARBA" id="ARBA00022723"/>
    </source>
</evidence>
<dbReference type="OrthoDB" id="965286at2"/>
<evidence type="ECO:0000313" key="12">
    <source>
        <dbReference type="Proteomes" id="UP000256779"/>
    </source>
</evidence>
<evidence type="ECO:0000259" key="10">
    <source>
        <dbReference type="PROSITE" id="PS51175"/>
    </source>
</evidence>
<comment type="similarity">
    <text evidence="2">Belongs to the fucolectin family.</text>
</comment>
<dbReference type="InterPro" id="IPR006585">
    <property type="entry name" value="FTP1"/>
</dbReference>
<dbReference type="CDD" id="cd04080">
    <property type="entry name" value="CBM6_cellulase-like"/>
    <property type="match status" value="1"/>
</dbReference>
<dbReference type="RefSeq" id="WP_115868329.1">
    <property type="nucleotide sequence ID" value="NZ_QREG01000010.1"/>
</dbReference>
<organism evidence="11 12">
    <name type="scientific">Marinoscillum furvescens DSM 4134</name>
    <dbReference type="NCBI Taxonomy" id="1122208"/>
    <lineage>
        <taxon>Bacteria</taxon>
        <taxon>Pseudomonadati</taxon>
        <taxon>Bacteroidota</taxon>
        <taxon>Cytophagia</taxon>
        <taxon>Cytophagales</taxon>
        <taxon>Reichenbachiellaceae</taxon>
        <taxon>Marinoscillum</taxon>
    </lineage>
</organism>
<protein>
    <submittedName>
        <fullName evidence="11">Putative secreted protein (Por secretion system target)</fullName>
    </submittedName>
</protein>
<reference evidence="11 12" key="1">
    <citation type="submission" date="2018-07" db="EMBL/GenBank/DDBJ databases">
        <title>Genomic Encyclopedia of Type Strains, Phase IV (KMG-IV): sequencing the most valuable type-strain genomes for metagenomic binning, comparative biology and taxonomic classification.</title>
        <authorList>
            <person name="Goeker M."/>
        </authorList>
    </citation>
    <scope>NUCLEOTIDE SEQUENCE [LARGE SCALE GENOMIC DNA]</scope>
    <source>
        <strain evidence="11 12">DSM 4134</strain>
    </source>
</reference>
<dbReference type="NCBIfam" id="TIGR04183">
    <property type="entry name" value="Por_Secre_tail"/>
    <property type="match status" value="1"/>
</dbReference>
<dbReference type="PROSITE" id="PS51175">
    <property type="entry name" value="CBM6"/>
    <property type="match status" value="1"/>
</dbReference>
<comment type="subunit">
    <text evidence="3">Homotrimer.</text>
</comment>
<keyword evidence="12" id="KW-1185">Reference proteome</keyword>
<proteinExistence type="inferred from homology"/>
<keyword evidence="8" id="KW-1015">Disulfide bond</keyword>
<dbReference type="PANTHER" id="PTHR45713">
    <property type="entry name" value="FTP DOMAIN-CONTAINING PROTEIN"/>
    <property type="match status" value="1"/>
</dbReference>
<evidence type="ECO:0000256" key="5">
    <source>
        <dbReference type="ARBA" id="ARBA00022729"/>
    </source>
</evidence>
<sequence length="1329" mass="141121">MKAKYGRLLLVPLFVMLVIAATAQVTVNTLQELKPYLKQDGVNVKLAPGVYNITKADVDKGLFTSETTIVGRTASVLLLFEGNNSTYDFTGVTINVETAVFRAYGGNQVYEVQIIGNDNVLKNLTLVDVGSVHDGPVRGALNICMDGARNRVEGFHVTAKGSFPYGYGDAFGKGGGPVIPHQKHSACLIRGESNHLLNSSFIHQTYGHCIFMQAANNPKIEGCYVEGEVRTTDDMLLEQGTGSPADKVGFTTTWGYKLPAGYMMSTGEGGIRAYNAGETVIDGVEYERGTSNPTILNCTVFRMRAGVTLTHATGTKRVEGCSMIECERGYAIGSGDIIDCITDTKYGPALGVDYVRDRGVNADITLINSGSSYNGSKHAAIIIGSNHNITLRGQYDHADQELKVNVGGDNNTIGLRAEEDHFTAENITINNLTGYPLVLSDESTNISGESCGPLTDLGSGNNITTSDCQLSVDSILVEAENFTSSSGVESVTTTDESGGQQVAMTTNGDWVEYQVHVPAAGEYVVHSRVASAAGGAMQYKVDGVMASHVSIAATGGDDNWITNTASLFLTAGMRTIRVQAASGGWHFNWFMLEKATSDHVFVSWVSLIPQYNEIDEEGSLQLTYTVYPTNATNQEVIYESENPAIATVDENGLVTGVSHGVTYILVKTLDGAHVDRAKITVNRLVGRNLALEGTATQSSTAYNGPAHLAIDGNTDGNYGNGSVSHTGHNDPVKWWQVDLGGEYVIDEIIIHNRTGSTSYSSRLSDITVEIINAAMDTLFTQFYPGYPNPSLTIPIDDLLGQYVRIWKTSDNGMTLAEVEVFGFDKPKTAQQITFPELPEKQVGDADFDPGASASSGLGITYTSSDEQVASIVSGKVHIVGAGVATITASQAGDETYAAAADVSQVLTVKDQARQDQTITFEQLATIRYGDSDVELVASASSGLAVTFTSSDETVAKITDGKLQVQRVGSATITALQDGNDMYNPATATQTIQVEKAVQSIQFEAFESKKYGDPEFAPQATSSAGLELTYSSSNSAVAQIQNGMVTIVGVGTTAITASQEGNENYTSAKASQNLTVSKADQTITFGPIPEKGVGDEDFWPGAVASSGLPVAYSSSDETVATIVEGNVRIQGKGSAQITAIQAGNEYYNSAEASQTLVVGAATQEITFDALPILAVGDADFSPQATATSGLEVLFKSSDETVAQIVANKIRAVGVGICSITAYQPGDASYAAAAEVSQNLAVIPSTVLNAVTEQTLSVYPNPVTDQLFAAIPEANFKQYVLYGVNGQVIKAGALQDHQSTLQLDMSEVEKGLYMLRLSNANQSITTRFIKQ</sequence>
<evidence type="ECO:0000256" key="3">
    <source>
        <dbReference type="ARBA" id="ARBA00011233"/>
    </source>
</evidence>
<evidence type="ECO:0000256" key="9">
    <source>
        <dbReference type="SAM" id="SignalP"/>
    </source>
</evidence>
<dbReference type="SMART" id="SM00606">
    <property type="entry name" value="CBD_IV"/>
    <property type="match status" value="1"/>
</dbReference>
<dbReference type="Pfam" id="PF18962">
    <property type="entry name" value="Por_Secre_tail"/>
    <property type="match status" value="1"/>
</dbReference>
<dbReference type="InterPro" id="IPR008979">
    <property type="entry name" value="Galactose-bd-like_sf"/>
</dbReference>
<accession>A0A3D9L1Z3</accession>
<evidence type="ECO:0000256" key="6">
    <source>
        <dbReference type="ARBA" id="ARBA00022734"/>
    </source>
</evidence>
<feature type="domain" description="CBM6" evidence="10">
    <location>
        <begin position="475"/>
        <end position="593"/>
    </location>
</feature>
<dbReference type="GO" id="GO:0010185">
    <property type="term" value="P:regulation of cellular defense response"/>
    <property type="evidence" value="ECO:0007669"/>
    <property type="project" value="UniProtKB-ARBA"/>
</dbReference>
<dbReference type="Proteomes" id="UP000256779">
    <property type="component" value="Unassembled WGS sequence"/>
</dbReference>
<dbReference type="PANTHER" id="PTHR45713:SF6">
    <property type="entry name" value="F5_8 TYPE C DOMAIN-CONTAINING PROTEIN"/>
    <property type="match status" value="1"/>
</dbReference>
<dbReference type="InterPro" id="IPR006584">
    <property type="entry name" value="Cellulose-bd_IV"/>
</dbReference>